<dbReference type="SUPFAM" id="SSF101936">
    <property type="entry name" value="DNA-binding pseudobarrel domain"/>
    <property type="match status" value="4"/>
</dbReference>
<evidence type="ECO:0000256" key="4">
    <source>
        <dbReference type="ARBA" id="ARBA00023163"/>
    </source>
</evidence>
<protein>
    <recommendedName>
        <fullName evidence="6">TF-B3 domain-containing protein</fullName>
    </recommendedName>
</protein>
<comment type="caution">
    <text evidence="7">The sequence shown here is derived from an EMBL/GenBank/DDBJ whole genome shotgun (WGS) entry which is preliminary data.</text>
</comment>
<dbReference type="Gene3D" id="2.40.330.10">
    <property type="entry name" value="DNA-binding pseudobarrel domain"/>
    <property type="match status" value="4"/>
</dbReference>
<evidence type="ECO:0000256" key="3">
    <source>
        <dbReference type="ARBA" id="ARBA00023125"/>
    </source>
</evidence>
<dbReference type="InterPro" id="IPR015300">
    <property type="entry name" value="DNA-bd_pseudobarrel_sf"/>
</dbReference>
<dbReference type="SMART" id="SM01019">
    <property type="entry name" value="B3"/>
    <property type="match status" value="2"/>
</dbReference>
<dbReference type="Pfam" id="PF02362">
    <property type="entry name" value="B3"/>
    <property type="match status" value="2"/>
</dbReference>
<sequence>MKGKNSGAVYLKGPSGYYWRVKLIEESGNLYFIRGWPLFVKDHGIQLGYFLVFKFDGDKTFRVKVFNPTGCEDKAALGAKPSRDNASNPHNPGKELVANVEVEEDASWDRAEKAIVLAREPPSVTLPHFTIQIKAYHISGGGMTVGVPNSFVKVHLFHFVEQKTPIVLQWEDKEWPAAMTHGSTRTYIWGGWRDFVRVSKSTTSREYPRTSVKNPLSPNAFIGIIKLLAFLIMPLRIPPAYRKHMKGKNSGAVYLKGPSGNYWQVKLIEESGKLYFARGWSSFVEDHGIQLGHFLVFKFDGDTTFKVKVFNPTACEDKAALSAKPSRDICGGWLYFVKESKVQKGDTCTFELVDQLVLCVHISKHVKEK</sequence>
<dbReference type="CDD" id="cd10017">
    <property type="entry name" value="B3_DNA"/>
    <property type="match status" value="2"/>
</dbReference>
<keyword evidence="2" id="KW-0805">Transcription regulation</keyword>
<evidence type="ECO:0000313" key="8">
    <source>
        <dbReference type="Proteomes" id="UP000233551"/>
    </source>
</evidence>
<evidence type="ECO:0000256" key="5">
    <source>
        <dbReference type="ARBA" id="ARBA00023242"/>
    </source>
</evidence>
<name>A0A2I0I7T5_PUNGR</name>
<dbReference type="GO" id="GO:0005634">
    <property type="term" value="C:nucleus"/>
    <property type="evidence" value="ECO:0007669"/>
    <property type="project" value="UniProtKB-SubCell"/>
</dbReference>
<dbReference type="InterPro" id="IPR003340">
    <property type="entry name" value="B3_DNA-bd"/>
</dbReference>
<proteinExistence type="predicted"/>
<dbReference type="InterPro" id="IPR050655">
    <property type="entry name" value="Plant_B3_domain"/>
</dbReference>
<feature type="domain" description="TF-B3" evidence="6">
    <location>
        <begin position="1"/>
        <end position="69"/>
    </location>
</feature>
<dbReference type="PROSITE" id="PS50863">
    <property type="entry name" value="B3"/>
    <property type="match status" value="2"/>
</dbReference>
<evidence type="ECO:0000313" key="7">
    <source>
        <dbReference type="EMBL" id="PKI40042.1"/>
    </source>
</evidence>
<gene>
    <name evidence="7" type="ORF">CRG98_039572</name>
</gene>
<evidence type="ECO:0000259" key="6">
    <source>
        <dbReference type="PROSITE" id="PS50863"/>
    </source>
</evidence>
<evidence type="ECO:0000256" key="1">
    <source>
        <dbReference type="ARBA" id="ARBA00004123"/>
    </source>
</evidence>
<dbReference type="STRING" id="22663.A0A2I0I7T5"/>
<dbReference type="EMBL" id="PGOL01003677">
    <property type="protein sequence ID" value="PKI40042.1"/>
    <property type="molecule type" value="Genomic_DNA"/>
</dbReference>
<keyword evidence="4" id="KW-0804">Transcription</keyword>
<dbReference type="PANTHER" id="PTHR31920">
    <property type="entry name" value="B3 DOMAIN-CONTAINING"/>
    <property type="match status" value="1"/>
</dbReference>
<keyword evidence="8" id="KW-1185">Reference proteome</keyword>
<dbReference type="PANTHER" id="PTHR31920:SF132">
    <property type="entry name" value="TF-B3 DOMAIN-CONTAINING PROTEIN"/>
    <property type="match status" value="1"/>
</dbReference>
<feature type="domain" description="TF-B3" evidence="6">
    <location>
        <begin position="235"/>
        <end position="313"/>
    </location>
</feature>
<keyword evidence="5" id="KW-0539">Nucleus</keyword>
<dbReference type="Proteomes" id="UP000233551">
    <property type="component" value="Unassembled WGS sequence"/>
</dbReference>
<keyword evidence="3" id="KW-0238">DNA-binding</keyword>
<dbReference type="GO" id="GO:0003677">
    <property type="term" value="F:DNA binding"/>
    <property type="evidence" value="ECO:0007669"/>
    <property type="project" value="UniProtKB-KW"/>
</dbReference>
<organism evidence="7 8">
    <name type="scientific">Punica granatum</name>
    <name type="common">Pomegranate</name>
    <dbReference type="NCBI Taxonomy" id="22663"/>
    <lineage>
        <taxon>Eukaryota</taxon>
        <taxon>Viridiplantae</taxon>
        <taxon>Streptophyta</taxon>
        <taxon>Embryophyta</taxon>
        <taxon>Tracheophyta</taxon>
        <taxon>Spermatophyta</taxon>
        <taxon>Magnoliopsida</taxon>
        <taxon>eudicotyledons</taxon>
        <taxon>Gunneridae</taxon>
        <taxon>Pentapetalae</taxon>
        <taxon>rosids</taxon>
        <taxon>malvids</taxon>
        <taxon>Myrtales</taxon>
        <taxon>Lythraceae</taxon>
        <taxon>Punica</taxon>
    </lineage>
</organism>
<accession>A0A2I0I7T5</accession>
<reference evidence="7 8" key="1">
    <citation type="submission" date="2017-11" db="EMBL/GenBank/DDBJ databases">
        <title>De-novo sequencing of pomegranate (Punica granatum L.) genome.</title>
        <authorList>
            <person name="Akparov Z."/>
            <person name="Amiraslanov A."/>
            <person name="Hajiyeva S."/>
            <person name="Abbasov M."/>
            <person name="Kaur K."/>
            <person name="Hamwieh A."/>
            <person name="Solovyev V."/>
            <person name="Salamov A."/>
            <person name="Braich B."/>
            <person name="Kosarev P."/>
            <person name="Mahmoud A."/>
            <person name="Hajiyev E."/>
            <person name="Babayeva S."/>
            <person name="Izzatullayeva V."/>
            <person name="Mammadov A."/>
            <person name="Mammadov A."/>
            <person name="Sharifova S."/>
            <person name="Ojaghi J."/>
            <person name="Eynullazada K."/>
            <person name="Bayramov B."/>
            <person name="Abdulazimova A."/>
            <person name="Shahmuradov I."/>
        </authorList>
    </citation>
    <scope>NUCLEOTIDE SEQUENCE [LARGE SCALE GENOMIC DNA]</scope>
    <source>
        <strain evidence="8">cv. AG2017</strain>
        <tissue evidence="7">Leaf</tissue>
    </source>
</reference>
<dbReference type="AlphaFoldDB" id="A0A2I0I7T5"/>
<evidence type="ECO:0000256" key="2">
    <source>
        <dbReference type="ARBA" id="ARBA00023015"/>
    </source>
</evidence>
<comment type="subcellular location">
    <subcellularLocation>
        <location evidence="1">Nucleus</location>
    </subcellularLocation>
</comment>